<comment type="caution">
    <text evidence="1">The sequence shown here is derived from an EMBL/GenBank/DDBJ whole genome shotgun (WGS) entry which is preliminary data.</text>
</comment>
<dbReference type="EMBL" id="SNRY01000131">
    <property type="protein sequence ID" value="KAA6346416.1"/>
    <property type="molecule type" value="Genomic_DNA"/>
</dbReference>
<sequence>MTVVITLSKTFFAGHPRCGEETGFKETILEGIKIHTCRLNYAYWERKIKRLKEVGGVLSIRQWNDKPFCSKQEIITEVPADVVGIQMLSLWKNFEYAVVGCWKVTPFIELALNDGLLLEDYQAWFAPVLKKNKEEVIHFALIHFTNFRY</sequence>
<reference evidence="1" key="1">
    <citation type="submission" date="2019-03" db="EMBL/GenBank/DDBJ databases">
        <title>Single cell metagenomics reveals metabolic interactions within the superorganism composed of flagellate Streblomastix strix and complex community of Bacteroidetes bacteria on its surface.</title>
        <authorList>
            <person name="Treitli S.C."/>
            <person name="Kolisko M."/>
            <person name="Husnik F."/>
            <person name="Keeling P."/>
            <person name="Hampl V."/>
        </authorList>
    </citation>
    <scope>NUCLEOTIDE SEQUENCE</scope>
    <source>
        <strain evidence="1">STM</strain>
    </source>
</reference>
<name>A0A5J4SJV8_9ZZZZ</name>
<dbReference type="AlphaFoldDB" id="A0A5J4SJV8"/>
<proteinExistence type="predicted"/>
<protein>
    <submittedName>
        <fullName evidence="1">Uncharacterized protein</fullName>
    </submittedName>
</protein>
<accession>A0A5J4SJV8</accession>
<evidence type="ECO:0000313" key="1">
    <source>
        <dbReference type="EMBL" id="KAA6346416.1"/>
    </source>
</evidence>
<gene>
    <name evidence="1" type="ORF">EZS27_006066</name>
</gene>
<organism evidence="1">
    <name type="scientific">termite gut metagenome</name>
    <dbReference type="NCBI Taxonomy" id="433724"/>
    <lineage>
        <taxon>unclassified sequences</taxon>
        <taxon>metagenomes</taxon>
        <taxon>organismal metagenomes</taxon>
    </lineage>
</organism>